<protein>
    <submittedName>
        <fullName evidence="2">Uncharacterized protein</fullName>
    </submittedName>
</protein>
<keyword evidence="3" id="KW-1185">Reference proteome</keyword>
<gene>
    <name evidence="2" type="ORF">GCM10010412_050750</name>
</gene>
<accession>A0ABP6ELE5</accession>
<dbReference type="Proteomes" id="UP001501666">
    <property type="component" value="Unassembled WGS sequence"/>
</dbReference>
<sequence>MASKYSVWLDGGDPNGAGSHRKNLTLSLEASLRRLGWPA</sequence>
<organism evidence="2 3">
    <name type="scientific">Nonomuraea recticatena</name>
    <dbReference type="NCBI Taxonomy" id="46178"/>
    <lineage>
        <taxon>Bacteria</taxon>
        <taxon>Bacillati</taxon>
        <taxon>Actinomycetota</taxon>
        <taxon>Actinomycetes</taxon>
        <taxon>Streptosporangiales</taxon>
        <taxon>Streptosporangiaceae</taxon>
        <taxon>Nonomuraea</taxon>
    </lineage>
</organism>
<comment type="caution">
    <text evidence="2">The sequence shown here is derived from an EMBL/GenBank/DDBJ whole genome shotgun (WGS) entry which is preliminary data.</text>
</comment>
<proteinExistence type="predicted"/>
<reference evidence="3" key="1">
    <citation type="journal article" date="2019" name="Int. J. Syst. Evol. Microbiol.">
        <title>The Global Catalogue of Microorganisms (GCM) 10K type strain sequencing project: providing services to taxonomists for standard genome sequencing and annotation.</title>
        <authorList>
            <consortium name="The Broad Institute Genomics Platform"/>
            <consortium name="The Broad Institute Genome Sequencing Center for Infectious Disease"/>
            <person name="Wu L."/>
            <person name="Ma J."/>
        </authorList>
    </citation>
    <scope>NUCLEOTIDE SEQUENCE [LARGE SCALE GENOMIC DNA]</scope>
    <source>
        <strain evidence="3">JCM 6835</strain>
    </source>
</reference>
<feature type="region of interest" description="Disordered" evidence="1">
    <location>
        <begin position="1"/>
        <end position="21"/>
    </location>
</feature>
<name>A0ABP6ELE5_9ACTN</name>
<evidence type="ECO:0000313" key="3">
    <source>
        <dbReference type="Proteomes" id="UP001501666"/>
    </source>
</evidence>
<dbReference type="EMBL" id="BAAATE010000013">
    <property type="protein sequence ID" value="GAA2671269.1"/>
    <property type="molecule type" value="Genomic_DNA"/>
</dbReference>
<evidence type="ECO:0000256" key="1">
    <source>
        <dbReference type="SAM" id="MobiDB-lite"/>
    </source>
</evidence>
<evidence type="ECO:0000313" key="2">
    <source>
        <dbReference type="EMBL" id="GAA2671269.1"/>
    </source>
</evidence>